<evidence type="ECO:0000313" key="9">
    <source>
        <dbReference type="Proteomes" id="UP001180020"/>
    </source>
</evidence>
<protein>
    <recommendedName>
        <fullName evidence="7">2Fe-2S ferredoxin-type domain-containing protein</fullName>
    </recommendedName>
</protein>
<dbReference type="AlphaFoldDB" id="A0AAV9E033"/>
<comment type="similarity">
    <text evidence="1">Belongs to the adrenodoxin/putidaredoxin family.</text>
</comment>
<accession>A0AAV9E033</accession>
<dbReference type="GO" id="GO:0051537">
    <property type="term" value="F:2 iron, 2 sulfur cluster binding"/>
    <property type="evidence" value="ECO:0007669"/>
    <property type="project" value="UniProtKB-KW"/>
</dbReference>
<dbReference type="InterPro" id="IPR001041">
    <property type="entry name" value="2Fe-2S_ferredoxin-type"/>
</dbReference>
<name>A0AAV9E033_ACOCL</name>
<evidence type="ECO:0000256" key="6">
    <source>
        <dbReference type="ARBA" id="ARBA00034078"/>
    </source>
</evidence>
<feature type="domain" description="2Fe-2S ferredoxin-type" evidence="7">
    <location>
        <begin position="102"/>
        <end position="150"/>
    </location>
</feature>
<keyword evidence="4" id="KW-0408">Iron</keyword>
<dbReference type="EMBL" id="JAUJYO010000010">
    <property type="protein sequence ID" value="KAK1306541.1"/>
    <property type="molecule type" value="Genomic_DNA"/>
</dbReference>
<reference evidence="8" key="2">
    <citation type="submission" date="2023-06" db="EMBL/GenBank/DDBJ databases">
        <authorList>
            <person name="Ma L."/>
            <person name="Liu K.-W."/>
            <person name="Li Z."/>
            <person name="Hsiao Y.-Y."/>
            <person name="Qi Y."/>
            <person name="Fu T."/>
            <person name="Tang G."/>
            <person name="Zhang D."/>
            <person name="Sun W.-H."/>
            <person name="Liu D.-K."/>
            <person name="Li Y."/>
            <person name="Chen G.-Z."/>
            <person name="Liu X.-D."/>
            <person name="Liao X.-Y."/>
            <person name="Jiang Y.-T."/>
            <person name="Yu X."/>
            <person name="Hao Y."/>
            <person name="Huang J."/>
            <person name="Zhao X.-W."/>
            <person name="Ke S."/>
            <person name="Chen Y.-Y."/>
            <person name="Wu W.-L."/>
            <person name="Hsu J.-L."/>
            <person name="Lin Y.-F."/>
            <person name="Huang M.-D."/>
            <person name="Li C.-Y."/>
            <person name="Huang L."/>
            <person name="Wang Z.-W."/>
            <person name="Zhao X."/>
            <person name="Zhong W.-Y."/>
            <person name="Peng D.-H."/>
            <person name="Ahmad S."/>
            <person name="Lan S."/>
            <person name="Zhang J.-S."/>
            <person name="Tsai W.-C."/>
            <person name="Van De Peer Y."/>
            <person name="Liu Z.-J."/>
        </authorList>
    </citation>
    <scope>NUCLEOTIDE SEQUENCE</scope>
    <source>
        <strain evidence="8">CP</strain>
        <tissue evidence="8">Leaves</tissue>
    </source>
</reference>
<reference evidence="8" key="1">
    <citation type="journal article" date="2023" name="Nat. Commun.">
        <title>Diploid and tetraploid genomes of Acorus and the evolution of monocots.</title>
        <authorList>
            <person name="Ma L."/>
            <person name="Liu K.W."/>
            <person name="Li Z."/>
            <person name="Hsiao Y.Y."/>
            <person name="Qi Y."/>
            <person name="Fu T."/>
            <person name="Tang G.D."/>
            <person name="Zhang D."/>
            <person name="Sun W.H."/>
            <person name="Liu D.K."/>
            <person name="Li Y."/>
            <person name="Chen G.Z."/>
            <person name="Liu X.D."/>
            <person name="Liao X.Y."/>
            <person name="Jiang Y.T."/>
            <person name="Yu X."/>
            <person name="Hao Y."/>
            <person name="Huang J."/>
            <person name="Zhao X.W."/>
            <person name="Ke S."/>
            <person name="Chen Y.Y."/>
            <person name="Wu W.L."/>
            <person name="Hsu J.L."/>
            <person name="Lin Y.F."/>
            <person name="Huang M.D."/>
            <person name="Li C.Y."/>
            <person name="Huang L."/>
            <person name="Wang Z.W."/>
            <person name="Zhao X."/>
            <person name="Zhong W.Y."/>
            <person name="Peng D.H."/>
            <person name="Ahmad S."/>
            <person name="Lan S."/>
            <person name="Zhang J.S."/>
            <person name="Tsai W.C."/>
            <person name="Van de Peer Y."/>
            <person name="Liu Z.J."/>
        </authorList>
    </citation>
    <scope>NUCLEOTIDE SEQUENCE</scope>
    <source>
        <strain evidence="8">CP</strain>
    </source>
</reference>
<dbReference type="GO" id="GO:0009055">
    <property type="term" value="F:electron transfer activity"/>
    <property type="evidence" value="ECO:0007669"/>
    <property type="project" value="TreeGrafter"/>
</dbReference>
<dbReference type="Proteomes" id="UP001180020">
    <property type="component" value="Unassembled WGS sequence"/>
</dbReference>
<dbReference type="GO" id="GO:0005739">
    <property type="term" value="C:mitochondrion"/>
    <property type="evidence" value="ECO:0007669"/>
    <property type="project" value="TreeGrafter"/>
</dbReference>
<evidence type="ECO:0000256" key="5">
    <source>
        <dbReference type="ARBA" id="ARBA00023014"/>
    </source>
</evidence>
<evidence type="ECO:0000256" key="4">
    <source>
        <dbReference type="ARBA" id="ARBA00023004"/>
    </source>
</evidence>
<dbReference type="InterPro" id="IPR036010">
    <property type="entry name" value="2Fe-2S_ferredoxin-like_sf"/>
</dbReference>
<evidence type="ECO:0000313" key="8">
    <source>
        <dbReference type="EMBL" id="KAK1306541.1"/>
    </source>
</evidence>
<keyword evidence="9" id="KW-1185">Reference proteome</keyword>
<dbReference type="Gene3D" id="3.10.20.30">
    <property type="match status" value="1"/>
</dbReference>
<keyword evidence="2" id="KW-0001">2Fe-2S</keyword>
<evidence type="ECO:0000256" key="1">
    <source>
        <dbReference type="ARBA" id="ARBA00010914"/>
    </source>
</evidence>
<dbReference type="PANTHER" id="PTHR23426">
    <property type="entry name" value="FERREDOXIN/ADRENODOXIN"/>
    <property type="match status" value="1"/>
</dbReference>
<keyword evidence="3" id="KW-0479">Metal-binding</keyword>
<evidence type="ECO:0000256" key="3">
    <source>
        <dbReference type="ARBA" id="ARBA00022723"/>
    </source>
</evidence>
<sequence length="169" mass="18567">MKRRSGETSSPLSLQASQSFPGWFRGFSCTTKAKACKPRYANRTTPSSQSPFPAKPAKELIRLGERVYLMVKRLSVKSGEKVLRNLMTENKIELYGAYGKVMNCGGGGSCGTCIVEIIDGMDLLNGIMNPYCLVLHCRNLNLGLACQTIVGNKENSGMVTVQLLPQWKK</sequence>
<dbReference type="GO" id="GO:0140647">
    <property type="term" value="P:P450-containing electron transport chain"/>
    <property type="evidence" value="ECO:0007669"/>
    <property type="project" value="InterPro"/>
</dbReference>
<evidence type="ECO:0000256" key="2">
    <source>
        <dbReference type="ARBA" id="ARBA00022714"/>
    </source>
</evidence>
<dbReference type="Pfam" id="PF00111">
    <property type="entry name" value="Fer2"/>
    <property type="match status" value="1"/>
</dbReference>
<gene>
    <name evidence="8" type="ORF">QJS10_CPA10g00484</name>
</gene>
<organism evidence="8 9">
    <name type="scientific">Acorus calamus</name>
    <name type="common">Sweet flag</name>
    <dbReference type="NCBI Taxonomy" id="4465"/>
    <lineage>
        <taxon>Eukaryota</taxon>
        <taxon>Viridiplantae</taxon>
        <taxon>Streptophyta</taxon>
        <taxon>Embryophyta</taxon>
        <taxon>Tracheophyta</taxon>
        <taxon>Spermatophyta</taxon>
        <taxon>Magnoliopsida</taxon>
        <taxon>Liliopsida</taxon>
        <taxon>Acoraceae</taxon>
        <taxon>Acorus</taxon>
    </lineage>
</organism>
<evidence type="ECO:0000259" key="7">
    <source>
        <dbReference type="Pfam" id="PF00111"/>
    </source>
</evidence>
<comment type="cofactor">
    <cofactor evidence="6">
        <name>[2Fe-2S] cluster</name>
        <dbReference type="ChEBI" id="CHEBI:190135"/>
    </cofactor>
</comment>
<comment type="caution">
    <text evidence="8">The sequence shown here is derived from an EMBL/GenBank/DDBJ whole genome shotgun (WGS) entry which is preliminary data.</text>
</comment>
<dbReference type="InterPro" id="IPR001055">
    <property type="entry name" value="Adrenodoxin-like"/>
</dbReference>
<dbReference type="GO" id="GO:0046872">
    <property type="term" value="F:metal ion binding"/>
    <property type="evidence" value="ECO:0007669"/>
    <property type="project" value="UniProtKB-KW"/>
</dbReference>
<proteinExistence type="inferred from homology"/>
<dbReference type="InterPro" id="IPR012675">
    <property type="entry name" value="Beta-grasp_dom_sf"/>
</dbReference>
<keyword evidence="5" id="KW-0411">Iron-sulfur</keyword>
<dbReference type="PANTHER" id="PTHR23426:SF65">
    <property type="entry name" value="FERREDOXIN-2, MITOCHONDRIAL"/>
    <property type="match status" value="1"/>
</dbReference>
<dbReference type="SUPFAM" id="SSF54292">
    <property type="entry name" value="2Fe-2S ferredoxin-like"/>
    <property type="match status" value="1"/>
</dbReference>